<accession>A0A9P5Q5M8</accession>
<feature type="compositionally biased region" description="Polar residues" evidence="1">
    <location>
        <begin position="98"/>
        <end position="115"/>
    </location>
</feature>
<feature type="compositionally biased region" description="Low complexity" evidence="1">
    <location>
        <begin position="46"/>
        <end position="63"/>
    </location>
</feature>
<feature type="region of interest" description="Disordered" evidence="1">
    <location>
        <begin position="89"/>
        <end position="115"/>
    </location>
</feature>
<evidence type="ECO:0000256" key="1">
    <source>
        <dbReference type="SAM" id="MobiDB-lite"/>
    </source>
</evidence>
<keyword evidence="3" id="KW-1185">Reference proteome</keyword>
<dbReference type="Proteomes" id="UP000772434">
    <property type="component" value="Unassembled WGS sequence"/>
</dbReference>
<evidence type="ECO:0000313" key="3">
    <source>
        <dbReference type="Proteomes" id="UP000772434"/>
    </source>
</evidence>
<gene>
    <name evidence="2" type="ORF">BDP27DRAFT_1315197</name>
</gene>
<feature type="region of interest" description="Disordered" evidence="1">
    <location>
        <begin position="41"/>
        <end position="69"/>
    </location>
</feature>
<name>A0A9P5Q5M8_9AGAR</name>
<comment type="caution">
    <text evidence="2">The sequence shown here is derived from an EMBL/GenBank/DDBJ whole genome shotgun (WGS) entry which is preliminary data.</text>
</comment>
<reference evidence="2" key="1">
    <citation type="submission" date="2020-11" db="EMBL/GenBank/DDBJ databases">
        <authorList>
            <consortium name="DOE Joint Genome Institute"/>
            <person name="Ahrendt S."/>
            <person name="Riley R."/>
            <person name="Andreopoulos W."/>
            <person name="Labutti K."/>
            <person name="Pangilinan J."/>
            <person name="Ruiz-Duenas F.J."/>
            <person name="Barrasa J.M."/>
            <person name="Sanchez-Garcia M."/>
            <person name="Camarero S."/>
            <person name="Miyauchi S."/>
            <person name="Serrano A."/>
            <person name="Linde D."/>
            <person name="Babiker R."/>
            <person name="Drula E."/>
            <person name="Ayuso-Fernandez I."/>
            <person name="Pacheco R."/>
            <person name="Padilla G."/>
            <person name="Ferreira P."/>
            <person name="Barriuso J."/>
            <person name="Kellner H."/>
            <person name="Castanera R."/>
            <person name="Alfaro M."/>
            <person name="Ramirez L."/>
            <person name="Pisabarro A.G."/>
            <person name="Kuo A."/>
            <person name="Tritt A."/>
            <person name="Lipzen A."/>
            <person name="He G."/>
            <person name="Yan M."/>
            <person name="Ng V."/>
            <person name="Cullen D."/>
            <person name="Martin F."/>
            <person name="Rosso M.-N."/>
            <person name="Henrissat B."/>
            <person name="Hibbett D."/>
            <person name="Martinez A.T."/>
            <person name="Grigoriev I.V."/>
        </authorList>
    </citation>
    <scope>NUCLEOTIDE SEQUENCE</scope>
    <source>
        <strain evidence="2">AH 40177</strain>
    </source>
</reference>
<proteinExistence type="predicted"/>
<dbReference type="EMBL" id="JADNRY010000009">
    <property type="protein sequence ID" value="KAF9075521.1"/>
    <property type="molecule type" value="Genomic_DNA"/>
</dbReference>
<organism evidence="2 3">
    <name type="scientific">Rhodocollybia butyracea</name>
    <dbReference type="NCBI Taxonomy" id="206335"/>
    <lineage>
        <taxon>Eukaryota</taxon>
        <taxon>Fungi</taxon>
        <taxon>Dikarya</taxon>
        <taxon>Basidiomycota</taxon>
        <taxon>Agaricomycotina</taxon>
        <taxon>Agaricomycetes</taxon>
        <taxon>Agaricomycetidae</taxon>
        <taxon>Agaricales</taxon>
        <taxon>Marasmiineae</taxon>
        <taxon>Omphalotaceae</taxon>
        <taxon>Rhodocollybia</taxon>
    </lineage>
</organism>
<protein>
    <submittedName>
        <fullName evidence="2">Uncharacterized protein</fullName>
    </submittedName>
</protein>
<sequence>MEQHTDFQLVQQFLHEQQNHVHHAHPLSLAPLDTHSYSPLDTSPLSTSCAQSYSPSYSGSPAPSEKERELPLHAPKPVHPTSIVEDGDLVYSHDHPLSPSQQPMEDNQMDSHSSMLSAPIDSATAFTELWKGLSSSGSFAAAMEFPVDAPNHADEFVYQHNKEEHDEFQQILRAQHDQLASESL</sequence>
<dbReference type="AlphaFoldDB" id="A0A9P5Q5M8"/>
<evidence type="ECO:0000313" key="2">
    <source>
        <dbReference type="EMBL" id="KAF9075521.1"/>
    </source>
</evidence>